<dbReference type="CDD" id="cd21372">
    <property type="entry name" value="cwf21_CWC21-like"/>
    <property type="match status" value="1"/>
</dbReference>
<proteinExistence type="inferred from homology"/>
<dbReference type="GO" id="GO:0005681">
    <property type="term" value="C:spliceosomal complex"/>
    <property type="evidence" value="ECO:0007669"/>
    <property type="project" value="UniProtKB-KW"/>
</dbReference>
<dbReference type="AlphaFoldDB" id="A0A875S8G3"/>
<dbReference type="Gene3D" id="6.10.140.420">
    <property type="match status" value="1"/>
</dbReference>
<dbReference type="GO" id="GO:0006397">
    <property type="term" value="P:mRNA processing"/>
    <property type="evidence" value="ECO:0007669"/>
    <property type="project" value="UniProtKB-KW"/>
</dbReference>
<evidence type="ECO:0000313" key="11">
    <source>
        <dbReference type="Proteomes" id="UP000662931"/>
    </source>
</evidence>
<accession>A0A875S8G3</accession>
<dbReference type="GeneID" id="62197284"/>
<keyword evidence="6" id="KW-0508">mRNA splicing</keyword>
<evidence type="ECO:0000256" key="4">
    <source>
        <dbReference type="ARBA" id="ARBA00022664"/>
    </source>
</evidence>
<organism evidence="10 11">
    <name type="scientific">Eeniella nana</name>
    <name type="common">Yeast</name>
    <name type="synonym">Brettanomyces nanus</name>
    <dbReference type="NCBI Taxonomy" id="13502"/>
    <lineage>
        <taxon>Eukaryota</taxon>
        <taxon>Fungi</taxon>
        <taxon>Dikarya</taxon>
        <taxon>Ascomycota</taxon>
        <taxon>Saccharomycotina</taxon>
        <taxon>Pichiomycetes</taxon>
        <taxon>Pichiales</taxon>
        <taxon>Pichiaceae</taxon>
        <taxon>Brettanomyces</taxon>
    </lineage>
</organism>
<dbReference type="InterPro" id="IPR013170">
    <property type="entry name" value="mRNA_splic_Cwf21_dom"/>
</dbReference>
<protein>
    <recommendedName>
        <fullName evidence="3">Pre-mRNA-splicing factor CWC21</fullName>
    </recommendedName>
</protein>
<keyword evidence="7" id="KW-0539">Nucleus</keyword>
<dbReference type="PANTHER" id="PTHR36562:SF5">
    <property type="entry name" value="SERINE_ARGININE REPETITIVE MATRIX 2"/>
    <property type="match status" value="1"/>
</dbReference>
<evidence type="ECO:0000256" key="5">
    <source>
        <dbReference type="ARBA" id="ARBA00022728"/>
    </source>
</evidence>
<reference evidence="10" key="1">
    <citation type="submission" date="2020-10" db="EMBL/GenBank/DDBJ databases">
        <authorList>
            <person name="Roach M.J.R."/>
        </authorList>
    </citation>
    <scope>NUCLEOTIDE SEQUENCE</scope>
    <source>
        <strain evidence="10">CBS 1945</strain>
    </source>
</reference>
<dbReference type="GO" id="GO:0008380">
    <property type="term" value="P:RNA splicing"/>
    <property type="evidence" value="ECO:0007669"/>
    <property type="project" value="UniProtKB-KW"/>
</dbReference>
<feature type="compositionally biased region" description="Basic and acidic residues" evidence="8">
    <location>
        <begin position="142"/>
        <end position="151"/>
    </location>
</feature>
<gene>
    <name evidence="10" type="ORF">FOA43_003884</name>
</gene>
<feature type="region of interest" description="Disordered" evidence="8">
    <location>
        <begin position="1"/>
        <end position="72"/>
    </location>
</feature>
<evidence type="ECO:0000256" key="6">
    <source>
        <dbReference type="ARBA" id="ARBA00023187"/>
    </source>
</evidence>
<dbReference type="Pfam" id="PF08312">
    <property type="entry name" value="cwf21"/>
    <property type="match status" value="1"/>
</dbReference>
<feature type="domain" description="CWF21" evidence="9">
    <location>
        <begin position="69"/>
        <end position="115"/>
    </location>
</feature>
<comment type="subcellular location">
    <subcellularLocation>
        <location evidence="1">Nucleus</location>
    </subcellularLocation>
</comment>
<feature type="compositionally biased region" description="Polar residues" evidence="8">
    <location>
        <begin position="11"/>
        <end position="26"/>
    </location>
</feature>
<dbReference type="PANTHER" id="PTHR36562">
    <property type="entry name" value="SERINE/ARGININE REPETITIVE MATRIX 2"/>
    <property type="match status" value="1"/>
</dbReference>
<feature type="compositionally biased region" description="Basic and acidic residues" evidence="8">
    <location>
        <begin position="33"/>
        <end position="72"/>
    </location>
</feature>
<sequence length="158" mass="18665">MSYNGIGLSTPKGTGTNGYVQRNLSDLYQGRKGQSEGKHFLKREQIRQQRERKKSLERSRTELHDEALSEHERKRELEVKVMEYRERLEDDTKLENDNIEELVKTYRETLKKGQGEGQGRNRSRSRSPQREREIRAYNQKVDPFEKPENKTPDTTAQI</sequence>
<dbReference type="Proteomes" id="UP000662931">
    <property type="component" value="Chromosome 4"/>
</dbReference>
<evidence type="ECO:0000256" key="7">
    <source>
        <dbReference type="ARBA" id="ARBA00023242"/>
    </source>
</evidence>
<evidence type="ECO:0000256" key="8">
    <source>
        <dbReference type="SAM" id="MobiDB-lite"/>
    </source>
</evidence>
<name>A0A875S8G3_EENNA</name>
<feature type="compositionally biased region" description="Basic and acidic residues" evidence="8">
    <location>
        <begin position="105"/>
        <end position="114"/>
    </location>
</feature>
<dbReference type="EMBL" id="CP064815">
    <property type="protein sequence ID" value="QPG76495.1"/>
    <property type="molecule type" value="Genomic_DNA"/>
</dbReference>
<evidence type="ECO:0000256" key="2">
    <source>
        <dbReference type="ARBA" id="ARBA00005954"/>
    </source>
</evidence>
<dbReference type="KEGG" id="bnn:FOA43_003884"/>
<evidence type="ECO:0000313" key="10">
    <source>
        <dbReference type="EMBL" id="QPG76495.1"/>
    </source>
</evidence>
<dbReference type="OrthoDB" id="10267305at2759"/>
<keyword evidence="4" id="KW-0507">mRNA processing</keyword>
<dbReference type="SMART" id="SM01115">
    <property type="entry name" value="cwf21"/>
    <property type="match status" value="1"/>
</dbReference>
<evidence type="ECO:0000259" key="9">
    <source>
        <dbReference type="SMART" id="SM01115"/>
    </source>
</evidence>
<feature type="region of interest" description="Disordered" evidence="8">
    <location>
        <begin position="105"/>
        <end position="158"/>
    </location>
</feature>
<keyword evidence="5" id="KW-0747">Spliceosome</keyword>
<dbReference type="RefSeq" id="XP_038780060.1">
    <property type="nucleotide sequence ID" value="XM_038924132.1"/>
</dbReference>
<keyword evidence="11" id="KW-1185">Reference proteome</keyword>
<evidence type="ECO:0000256" key="1">
    <source>
        <dbReference type="ARBA" id="ARBA00004123"/>
    </source>
</evidence>
<dbReference type="InterPro" id="IPR051372">
    <property type="entry name" value="CWC21"/>
</dbReference>
<evidence type="ECO:0000256" key="3">
    <source>
        <dbReference type="ARBA" id="ARBA00020641"/>
    </source>
</evidence>
<comment type="similarity">
    <text evidence="2">Belongs to the CWC21 family.</text>
</comment>